<accession>A0A2G7G0F2</accession>
<keyword evidence="2" id="KW-0238">DNA-binding</keyword>
<comment type="caution">
    <text evidence="7">The sequence shown here is derived from an EMBL/GenBank/DDBJ whole genome shotgun (WGS) entry which is preliminary data.</text>
</comment>
<evidence type="ECO:0000256" key="5">
    <source>
        <dbReference type="SAM" id="MobiDB-lite"/>
    </source>
</evidence>
<dbReference type="GO" id="GO:0003677">
    <property type="term" value="F:DNA binding"/>
    <property type="evidence" value="ECO:0007669"/>
    <property type="project" value="UniProtKB-KW"/>
</dbReference>
<dbReference type="CDD" id="cd00067">
    <property type="entry name" value="GAL4"/>
    <property type="match status" value="1"/>
</dbReference>
<evidence type="ECO:0000256" key="1">
    <source>
        <dbReference type="ARBA" id="ARBA00023015"/>
    </source>
</evidence>
<protein>
    <recommendedName>
        <fullName evidence="6">Zn(2)-C6 fungal-type domain-containing protein</fullName>
    </recommendedName>
</protein>
<evidence type="ECO:0000256" key="3">
    <source>
        <dbReference type="ARBA" id="ARBA00023163"/>
    </source>
</evidence>
<dbReference type="PROSITE" id="PS00463">
    <property type="entry name" value="ZN2_CY6_FUNGAL_1"/>
    <property type="match status" value="1"/>
</dbReference>
<evidence type="ECO:0000313" key="7">
    <source>
        <dbReference type="EMBL" id="PIG86330.1"/>
    </source>
</evidence>
<dbReference type="Pfam" id="PF00172">
    <property type="entry name" value="Zn_clus"/>
    <property type="match status" value="1"/>
</dbReference>
<dbReference type="PANTHER" id="PTHR47784:SF5">
    <property type="entry name" value="STEROL UPTAKE CONTROL PROTEIN 2"/>
    <property type="match status" value="1"/>
</dbReference>
<evidence type="ECO:0000259" key="6">
    <source>
        <dbReference type="PROSITE" id="PS50048"/>
    </source>
</evidence>
<organism evidence="7 8">
    <name type="scientific">Aspergillus arachidicola</name>
    <dbReference type="NCBI Taxonomy" id="656916"/>
    <lineage>
        <taxon>Eukaryota</taxon>
        <taxon>Fungi</taxon>
        <taxon>Dikarya</taxon>
        <taxon>Ascomycota</taxon>
        <taxon>Pezizomycotina</taxon>
        <taxon>Eurotiomycetes</taxon>
        <taxon>Eurotiomycetidae</taxon>
        <taxon>Eurotiales</taxon>
        <taxon>Aspergillaceae</taxon>
        <taxon>Aspergillus</taxon>
        <taxon>Aspergillus subgen. Circumdati</taxon>
    </lineage>
</organism>
<keyword evidence="1" id="KW-0805">Transcription regulation</keyword>
<dbReference type="SMART" id="SM00066">
    <property type="entry name" value="GAL4"/>
    <property type="match status" value="1"/>
</dbReference>
<dbReference type="SUPFAM" id="SSF57701">
    <property type="entry name" value="Zn2/Cys6 DNA-binding domain"/>
    <property type="match status" value="1"/>
</dbReference>
<sequence length="411" mass="46245">MPPRRSHKKSRNGCDQCKSRRVKCDEVDPCINCTKRGLSCTYGRRSTATASPNGTGVDTPNESSTPSAGPAEAPVPVQTNVALDLLQHNIAERAFSMREWSGSDIELMHHYSTVTYKTLTFTKEIRKVWKTVVPKIAYSYEFLMHGILSIAAAHLAYLKPEKQGHYVTASTFHMALGLQTFRRVIRCPTQDNCSALFSFSTIIIVWNCATSVESREKSPNGGAMELLHLCRGVMGLKEFFPFLSNSVLRPLFMQDLGGTARSLPTHTPYRMFPDVQEAARRLHELIDQEPLADTEAATCHHALTELEKAFREVEHAKRPREGGLVLGWPLGIQEGFIGLVEQQQPVALILLAYYGSLLRCFRHFWFFEKQADVLLSGVTAILPGQYALWLDWPMRQYATRVDPMGWELVPC</sequence>
<dbReference type="Gene3D" id="4.10.240.10">
    <property type="entry name" value="Zn(2)-C6 fungal-type DNA-binding domain"/>
    <property type="match status" value="1"/>
</dbReference>
<dbReference type="InterPro" id="IPR001138">
    <property type="entry name" value="Zn2Cys6_DnaBD"/>
</dbReference>
<dbReference type="Pfam" id="PF11951">
    <property type="entry name" value="Fungal_trans_2"/>
    <property type="match status" value="1"/>
</dbReference>
<dbReference type="Proteomes" id="UP000231358">
    <property type="component" value="Unassembled WGS sequence"/>
</dbReference>
<dbReference type="EMBL" id="NEXV01000261">
    <property type="protein sequence ID" value="PIG86330.1"/>
    <property type="molecule type" value="Genomic_DNA"/>
</dbReference>
<dbReference type="InterPro" id="IPR021858">
    <property type="entry name" value="Fun_TF"/>
</dbReference>
<keyword evidence="3" id="KW-0804">Transcription</keyword>
<proteinExistence type="predicted"/>
<evidence type="ECO:0000256" key="2">
    <source>
        <dbReference type="ARBA" id="ARBA00023125"/>
    </source>
</evidence>
<dbReference type="STRING" id="656916.A0A2G7G0F2"/>
<gene>
    <name evidence="7" type="ORF">AARAC_011589</name>
</gene>
<evidence type="ECO:0000256" key="4">
    <source>
        <dbReference type="ARBA" id="ARBA00023242"/>
    </source>
</evidence>
<keyword evidence="4" id="KW-0539">Nucleus</keyword>
<dbReference type="InterPro" id="IPR053157">
    <property type="entry name" value="Sterol_Uptake_Regulator"/>
</dbReference>
<dbReference type="InterPro" id="IPR036864">
    <property type="entry name" value="Zn2-C6_fun-type_DNA-bd_sf"/>
</dbReference>
<feature type="domain" description="Zn(2)-C6 fungal-type" evidence="6">
    <location>
        <begin position="13"/>
        <end position="42"/>
    </location>
</feature>
<dbReference type="PANTHER" id="PTHR47784">
    <property type="entry name" value="STEROL UPTAKE CONTROL PROTEIN 2"/>
    <property type="match status" value="1"/>
</dbReference>
<dbReference type="GO" id="GO:0008270">
    <property type="term" value="F:zinc ion binding"/>
    <property type="evidence" value="ECO:0007669"/>
    <property type="project" value="InterPro"/>
</dbReference>
<dbReference type="PROSITE" id="PS50048">
    <property type="entry name" value="ZN2_CY6_FUNGAL_2"/>
    <property type="match status" value="1"/>
</dbReference>
<keyword evidence="8" id="KW-1185">Reference proteome</keyword>
<feature type="region of interest" description="Disordered" evidence="5">
    <location>
        <begin position="44"/>
        <end position="74"/>
    </location>
</feature>
<name>A0A2G7G0F2_9EURO</name>
<evidence type="ECO:0000313" key="8">
    <source>
        <dbReference type="Proteomes" id="UP000231358"/>
    </source>
</evidence>
<reference evidence="7 8" key="1">
    <citation type="submission" date="2017-05" db="EMBL/GenBank/DDBJ databases">
        <title>Genome sequence for an aflatoxigenic pathogen of Argentinian peanut, Aspergillus arachidicola.</title>
        <authorList>
            <person name="Moore G."/>
            <person name="Beltz S.B."/>
            <person name="Mack B.M."/>
        </authorList>
    </citation>
    <scope>NUCLEOTIDE SEQUENCE [LARGE SCALE GENOMIC DNA]</scope>
    <source>
        <strain evidence="7 8">CBS 117610</strain>
    </source>
</reference>
<feature type="compositionally biased region" description="Polar residues" evidence="5">
    <location>
        <begin position="44"/>
        <end position="67"/>
    </location>
</feature>
<dbReference type="GO" id="GO:0001228">
    <property type="term" value="F:DNA-binding transcription activator activity, RNA polymerase II-specific"/>
    <property type="evidence" value="ECO:0007669"/>
    <property type="project" value="TreeGrafter"/>
</dbReference>
<dbReference type="AlphaFoldDB" id="A0A2G7G0F2"/>